<organism evidence="3 4">
    <name type="scientific">Microvirga puerhi</name>
    <dbReference type="NCBI Taxonomy" id="2876078"/>
    <lineage>
        <taxon>Bacteria</taxon>
        <taxon>Pseudomonadati</taxon>
        <taxon>Pseudomonadota</taxon>
        <taxon>Alphaproteobacteria</taxon>
        <taxon>Hyphomicrobiales</taxon>
        <taxon>Methylobacteriaceae</taxon>
        <taxon>Microvirga</taxon>
    </lineage>
</organism>
<feature type="domain" description="LssY-like C-terminal" evidence="2">
    <location>
        <begin position="68"/>
        <end position="250"/>
    </location>
</feature>
<proteinExistence type="predicted"/>
<evidence type="ECO:0000256" key="1">
    <source>
        <dbReference type="SAM" id="Phobius"/>
    </source>
</evidence>
<feature type="transmembrane region" description="Helical" evidence="1">
    <location>
        <begin position="12"/>
        <end position="32"/>
    </location>
</feature>
<dbReference type="InterPro" id="IPR025902">
    <property type="entry name" value="LssY-like-C_dom"/>
</dbReference>
<evidence type="ECO:0000259" key="2">
    <source>
        <dbReference type="Pfam" id="PF14067"/>
    </source>
</evidence>
<sequence>MRLLNRLLQRLVVLGLGIFSVWLIVFVVFETADRRLPWILAVSLTYAIGAYVILPWIIRMGLKLLHRKRVPSFTTTGDGLPGDPVNVALVGTLAQLRAAFAALGWSEADRLGLVSSWGMVRAFVFNSPYPTAPFSTLYLFGRGQDVGFQKAIGNSPRKRHHVRFWSLGLVRAENTWAGGSASFWLNTDRPPDDERVLWVGAGTRDTGLSLTRLTFQITHATDSDTNVERDFIIADLESIGSIAEVKVYQAGQCLATEHVNHYTSDGRVTLASLVVQAK</sequence>
<dbReference type="Proteomes" id="UP000704176">
    <property type="component" value="Unassembled WGS sequence"/>
</dbReference>
<feature type="transmembrane region" description="Helical" evidence="1">
    <location>
        <begin position="38"/>
        <end position="58"/>
    </location>
</feature>
<keyword evidence="4" id="KW-1185">Reference proteome</keyword>
<protein>
    <submittedName>
        <fullName evidence="3">LssY C-terminal domain-containing protein</fullName>
    </submittedName>
</protein>
<evidence type="ECO:0000313" key="4">
    <source>
        <dbReference type="Proteomes" id="UP000704176"/>
    </source>
</evidence>
<dbReference type="Pfam" id="PF14067">
    <property type="entry name" value="LssY_C"/>
    <property type="match status" value="1"/>
</dbReference>
<accession>A0ABS7VT20</accession>
<keyword evidence="1" id="KW-0472">Membrane</keyword>
<dbReference type="EMBL" id="JAIRBM010000016">
    <property type="protein sequence ID" value="MBZ6078225.1"/>
    <property type="molecule type" value="Genomic_DNA"/>
</dbReference>
<dbReference type="RefSeq" id="WP_224314977.1">
    <property type="nucleotide sequence ID" value="NZ_JAIRBM010000016.1"/>
</dbReference>
<gene>
    <name evidence="3" type="ORF">K9B37_18330</name>
</gene>
<reference evidence="3 4" key="1">
    <citation type="submission" date="2021-09" db="EMBL/GenBank/DDBJ databases">
        <title>The complete genome sequence of a new microorganism.</title>
        <authorList>
            <person name="Zi Z."/>
        </authorList>
    </citation>
    <scope>NUCLEOTIDE SEQUENCE [LARGE SCALE GENOMIC DNA]</scope>
    <source>
        <strain evidence="3 4">WGZ8</strain>
    </source>
</reference>
<name>A0ABS7VT20_9HYPH</name>
<comment type="caution">
    <text evidence="3">The sequence shown here is derived from an EMBL/GenBank/DDBJ whole genome shotgun (WGS) entry which is preliminary data.</text>
</comment>
<keyword evidence="1" id="KW-0812">Transmembrane</keyword>
<keyword evidence="1" id="KW-1133">Transmembrane helix</keyword>
<evidence type="ECO:0000313" key="3">
    <source>
        <dbReference type="EMBL" id="MBZ6078225.1"/>
    </source>
</evidence>